<dbReference type="EMBL" id="SMAJ01000003">
    <property type="protein sequence ID" value="TCT09683.1"/>
    <property type="molecule type" value="Genomic_DNA"/>
</dbReference>
<sequence>MVAEGESLAARANVRLRKEGVAGKSRVADKFLSGKTTECQIQDMADAFQTDLVVLEPMPGRSPGEGKRSAQAGNEEKARGIRDQIRMAATRHEARGNACEPDGDSRNAVKPICPRSTEAGRLQTATSFCCFGHRAWCPQLSPSQFNENMRQ</sequence>
<feature type="region of interest" description="Disordered" evidence="1">
    <location>
        <begin position="56"/>
        <end position="81"/>
    </location>
</feature>
<feature type="compositionally biased region" description="Basic and acidic residues" evidence="1">
    <location>
        <begin position="64"/>
        <end position="81"/>
    </location>
</feature>
<proteinExistence type="predicted"/>
<reference evidence="2 3" key="1">
    <citation type="submission" date="2019-03" db="EMBL/GenBank/DDBJ databases">
        <title>Genomic Encyclopedia of Type Strains, Phase IV (KMG-IV): sequencing the most valuable type-strain genomes for metagenomic binning, comparative biology and taxonomic classification.</title>
        <authorList>
            <person name="Goeker M."/>
        </authorList>
    </citation>
    <scope>NUCLEOTIDE SEQUENCE [LARGE SCALE GENOMIC DNA]</scope>
    <source>
        <strain evidence="2 3">DSM 24591</strain>
    </source>
</reference>
<evidence type="ECO:0000313" key="2">
    <source>
        <dbReference type="EMBL" id="TCT09683.1"/>
    </source>
</evidence>
<comment type="caution">
    <text evidence="2">The sequence shown here is derived from an EMBL/GenBank/DDBJ whole genome shotgun (WGS) entry which is preliminary data.</text>
</comment>
<keyword evidence="3" id="KW-1185">Reference proteome</keyword>
<name>A0A4R3MAH5_9BURK</name>
<evidence type="ECO:0000313" key="3">
    <source>
        <dbReference type="Proteomes" id="UP000295525"/>
    </source>
</evidence>
<accession>A0A4R3MAH5</accession>
<dbReference type="Proteomes" id="UP000295525">
    <property type="component" value="Unassembled WGS sequence"/>
</dbReference>
<evidence type="ECO:0000256" key="1">
    <source>
        <dbReference type="SAM" id="MobiDB-lite"/>
    </source>
</evidence>
<protein>
    <submittedName>
        <fullName evidence="2">Uncharacterized protein</fullName>
    </submittedName>
</protein>
<gene>
    <name evidence="2" type="ORF">EDC26_103302</name>
</gene>
<dbReference type="AlphaFoldDB" id="A0A4R3MAH5"/>
<organism evidence="2 3">
    <name type="scientific">Paralcaligenes ureilyticus</name>
    <dbReference type="NCBI Taxonomy" id="627131"/>
    <lineage>
        <taxon>Bacteria</taxon>
        <taxon>Pseudomonadati</taxon>
        <taxon>Pseudomonadota</taxon>
        <taxon>Betaproteobacteria</taxon>
        <taxon>Burkholderiales</taxon>
        <taxon>Alcaligenaceae</taxon>
        <taxon>Paralcaligenes</taxon>
    </lineage>
</organism>